<dbReference type="SUPFAM" id="SSF46689">
    <property type="entry name" value="Homeodomain-like"/>
    <property type="match status" value="2"/>
</dbReference>
<dbReference type="Gene3D" id="2.60.120.10">
    <property type="entry name" value="Jelly Rolls"/>
    <property type="match status" value="1"/>
</dbReference>
<dbReference type="Pfam" id="PF12833">
    <property type="entry name" value="HTH_18"/>
    <property type="match status" value="1"/>
</dbReference>
<evidence type="ECO:0000313" key="5">
    <source>
        <dbReference type="EMBL" id="AUS06236.1"/>
    </source>
</evidence>
<dbReference type="EMBL" id="CP025938">
    <property type="protein sequence ID" value="AUS06236.1"/>
    <property type="molecule type" value="Genomic_DNA"/>
</dbReference>
<dbReference type="InterPro" id="IPR011051">
    <property type="entry name" value="RmlC_Cupin_sf"/>
</dbReference>
<dbReference type="GO" id="GO:0043565">
    <property type="term" value="F:sequence-specific DNA binding"/>
    <property type="evidence" value="ECO:0007669"/>
    <property type="project" value="InterPro"/>
</dbReference>
<protein>
    <submittedName>
        <fullName evidence="5">AraC family transcriptional regulator</fullName>
    </submittedName>
</protein>
<keyword evidence="3" id="KW-0804">Transcription</keyword>
<dbReference type="InterPro" id="IPR018062">
    <property type="entry name" value="HTH_AraC-typ_CS"/>
</dbReference>
<proteinExistence type="predicted"/>
<dbReference type="KEGG" id="taj:C1A40_12595"/>
<dbReference type="InterPro" id="IPR014710">
    <property type="entry name" value="RmlC-like_jellyroll"/>
</dbReference>
<dbReference type="InterPro" id="IPR018060">
    <property type="entry name" value="HTH_AraC"/>
</dbReference>
<dbReference type="PROSITE" id="PS01124">
    <property type="entry name" value="HTH_ARAC_FAMILY_2"/>
    <property type="match status" value="1"/>
</dbReference>
<keyword evidence="6" id="KW-1185">Reference proteome</keyword>
<keyword evidence="2" id="KW-0238">DNA-binding</keyword>
<name>A0A2I7SK05_9FLAO</name>
<sequence>MKAQFEKIPKLQNTSVHAFVYEGDTFDAPWHFHPEFELTFIEKGEGIRYVANSVEPFIPGDMVLLGRNLPHCWKERLVSETGVKSLVFQWDDSLLGENWIEKKEFYNIKELLIKSARGIKFSPLLSSKFHSDLNRIIGLPPFEKLMAFVEVLQKLALTTEYQLLGNEHYISDLNTKTNARIDKVYNYIHTHYSKKIMLQDVAHLVSMGEEAFCRFFKKSLNKSLFAFINEYRVTMVCKQLIESNKQVKQIAYNCGFESLPFFYKQFQKYKGCSPLAFRKVYRKI</sequence>
<dbReference type="OrthoDB" id="1410704at2"/>
<keyword evidence="1" id="KW-0805">Transcription regulation</keyword>
<evidence type="ECO:0000259" key="4">
    <source>
        <dbReference type="PROSITE" id="PS01124"/>
    </source>
</evidence>
<gene>
    <name evidence="5" type="ORF">C1A40_12595</name>
</gene>
<feature type="domain" description="HTH araC/xylS-type" evidence="4">
    <location>
        <begin position="182"/>
        <end position="280"/>
    </location>
</feature>
<evidence type="ECO:0000256" key="1">
    <source>
        <dbReference type="ARBA" id="ARBA00023015"/>
    </source>
</evidence>
<dbReference type="InterPro" id="IPR009057">
    <property type="entry name" value="Homeodomain-like_sf"/>
</dbReference>
<dbReference type="CDD" id="cd06976">
    <property type="entry name" value="cupin_MtlR-like_N"/>
    <property type="match status" value="1"/>
</dbReference>
<dbReference type="Gene3D" id="1.10.10.60">
    <property type="entry name" value="Homeodomain-like"/>
    <property type="match status" value="2"/>
</dbReference>
<dbReference type="SMART" id="SM00342">
    <property type="entry name" value="HTH_ARAC"/>
    <property type="match status" value="1"/>
</dbReference>
<dbReference type="PANTHER" id="PTHR43280:SF2">
    <property type="entry name" value="HTH-TYPE TRANSCRIPTIONAL REGULATOR EXSA"/>
    <property type="match status" value="1"/>
</dbReference>
<dbReference type="SUPFAM" id="SSF51182">
    <property type="entry name" value="RmlC-like cupins"/>
    <property type="match status" value="1"/>
</dbReference>
<evidence type="ECO:0000313" key="6">
    <source>
        <dbReference type="Proteomes" id="UP000236592"/>
    </source>
</evidence>
<reference evidence="6" key="1">
    <citation type="submission" date="2018-01" db="EMBL/GenBank/DDBJ databases">
        <title>Complete genome of Tamlana sp. UJ94.</title>
        <authorList>
            <person name="Jung J."/>
            <person name="Chung D."/>
            <person name="Bae S.S."/>
            <person name="Baek K."/>
        </authorList>
    </citation>
    <scope>NUCLEOTIDE SEQUENCE [LARGE SCALE GENOMIC DNA]</scope>
    <source>
        <strain evidence="6">UJ94</strain>
    </source>
</reference>
<evidence type="ECO:0000256" key="3">
    <source>
        <dbReference type="ARBA" id="ARBA00023163"/>
    </source>
</evidence>
<organism evidence="5 6">
    <name type="scientific">Pseudotamlana carrageenivorans</name>
    <dbReference type="NCBI Taxonomy" id="2069432"/>
    <lineage>
        <taxon>Bacteria</taxon>
        <taxon>Pseudomonadati</taxon>
        <taxon>Bacteroidota</taxon>
        <taxon>Flavobacteriia</taxon>
        <taxon>Flavobacteriales</taxon>
        <taxon>Flavobacteriaceae</taxon>
        <taxon>Pseudotamlana</taxon>
    </lineage>
</organism>
<dbReference type="AlphaFoldDB" id="A0A2I7SK05"/>
<evidence type="ECO:0000256" key="2">
    <source>
        <dbReference type="ARBA" id="ARBA00023125"/>
    </source>
</evidence>
<dbReference type="GO" id="GO:0003700">
    <property type="term" value="F:DNA-binding transcription factor activity"/>
    <property type="evidence" value="ECO:0007669"/>
    <property type="project" value="InterPro"/>
</dbReference>
<accession>A0A2I7SK05</accession>
<dbReference type="PROSITE" id="PS00041">
    <property type="entry name" value="HTH_ARAC_FAMILY_1"/>
    <property type="match status" value="1"/>
</dbReference>
<dbReference type="Proteomes" id="UP000236592">
    <property type="component" value="Chromosome"/>
</dbReference>
<dbReference type="PANTHER" id="PTHR43280">
    <property type="entry name" value="ARAC-FAMILY TRANSCRIPTIONAL REGULATOR"/>
    <property type="match status" value="1"/>
</dbReference>